<dbReference type="Gene3D" id="1.10.3430.10">
    <property type="entry name" value="Ammonium transporter AmtB like domains"/>
    <property type="match status" value="1"/>
</dbReference>
<feature type="transmembrane region" description="Helical" evidence="6">
    <location>
        <begin position="323"/>
        <end position="346"/>
    </location>
</feature>
<feature type="transmembrane region" description="Helical" evidence="6">
    <location>
        <begin position="478"/>
        <end position="506"/>
    </location>
</feature>
<keyword evidence="2 6" id="KW-0812">Transmembrane</keyword>
<feature type="transmembrane region" description="Helical" evidence="6">
    <location>
        <begin position="269"/>
        <end position="287"/>
    </location>
</feature>
<comment type="subcellular location">
    <subcellularLocation>
        <location evidence="1">Membrane</location>
        <topology evidence="1">Multi-pass membrane protein</topology>
    </subcellularLocation>
</comment>
<evidence type="ECO:0000256" key="5">
    <source>
        <dbReference type="SAM" id="MobiDB-lite"/>
    </source>
</evidence>
<keyword evidence="4 6" id="KW-0472">Membrane</keyword>
<evidence type="ECO:0000256" key="4">
    <source>
        <dbReference type="ARBA" id="ARBA00023136"/>
    </source>
</evidence>
<dbReference type="SUPFAM" id="SSF57997">
    <property type="entry name" value="Tropomyosin"/>
    <property type="match status" value="1"/>
</dbReference>
<evidence type="ECO:0000256" key="3">
    <source>
        <dbReference type="ARBA" id="ARBA00022989"/>
    </source>
</evidence>
<evidence type="ECO:0000256" key="7">
    <source>
        <dbReference type="SAM" id="SignalP"/>
    </source>
</evidence>
<organism evidence="8 9">
    <name type="scientific">Thiohalocapsa halophila</name>
    <dbReference type="NCBI Taxonomy" id="69359"/>
    <lineage>
        <taxon>Bacteria</taxon>
        <taxon>Pseudomonadati</taxon>
        <taxon>Pseudomonadota</taxon>
        <taxon>Gammaproteobacteria</taxon>
        <taxon>Chromatiales</taxon>
        <taxon>Chromatiaceae</taxon>
        <taxon>Thiohalocapsa</taxon>
    </lineage>
</organism>
<evidence type="ECO:0000256" key="2">
    <source>
        <dbReference type="ARBA" id="ARBA00022692"/>
    </source>
</evidence>
<feature type="transmembrane region" description="Helical" evidence="6">
    <location>
        <begin position="191"/>
        <end position="211"/>
    </location>
</feature>
<dbReference type="EMBL" id="NRRV01000110">
    <property type="protein sequence ID" value="MBK1633724.1"/>
    <property type="molecule type" value="Genomic_DNA"/>
</dbReference>
<evidence type="ECO:0000256" key="1">
    <source>
        <dbReference type="ARBA" id="ARBA00004141"/>
    </source>
</evidence>
<feature type="transmembrane region" description="Helical" evidence="6">
    <location>
        <begin position="518"/>
        <end position="536"/>
    </location>
</feature>
<reference evidence="8 9" key="1">
    <citation type="journal article" date="2020" name="Microorganisms">
        <title>Osmotic Adaptation and Compatible Solute Biosynthesis of Phototrophic Bacteria as Revealed from Genome Analyses.</title>
        <authorList>
            <person name="Imhoff J.F."/>
            <person name="Rahn T."/>
            <person name="Kunzel S."/>
            <person name="Keller A."/>
            <person name="Neulinger S.C."/>
        </authorList>
    </citation>
    <scope>NUCLEOTIDE SEQUENCE [LARGE SCALE GENOMIC DNA]</scope>
    <source>
        <strain evidence="8 9">DSM 6210</strain>
    </source>
</reference>
<feature type="compositionally biased region" description="Low complexity" evidence="5">
    <location>
        <begin position="174"/>
        <end position="183"/>
    </location>
</feature>
<dbReference type="InterPro" id="IPR029020">
    <property type="entry name" value="Ammonium/urea_transptr"/>
</dbReference>
<feature type="region of interest" description="Disordered" evidence="5">
    <location>
        <begin position="27"/>
        <end position="53"/>
    </location>
</feature>
<protein>
    <recommendedName>
        <fullName evidence="10">Ammonium transporter AmtB-like domain-containing protein</fullName>
    </recommendedName>
</protein>
<feature type="transmembrane region" description="Helical" evidence="6">
    <location>
        <begin position="242"/>
        <end position="263"/>
    </location>
</feature>
<feature type="compositionally biased region" description="Low complexity" evidence="5">
    <location>
        <begin position="44"/>
        <end position="53"/>
    </location>
</feature>
<feature type="region of interest" description="Disordered" evidence="5">
    <location>
        <begin position="162"/>
        <end position="183"/>
    </location>
</feature>
<feature type="transmembrane region" description="Helical" evidence="6">
    <location>
        <begin position="556"/>
        <end position="575"/>
    </location>
</feature>
<accession>A0ABS1CP58</accession>
<feature type="chain" id="PRO_5046148489" description="Ammonium transporter AmtB-like domain-containing protein" evidence="7">
    <location>
        <begin position="26"/>
        <end position="603"/>
    </location>
</feature>
<keyword evidence="7" id="KW-0732">Signal</keyword>
<dbReference type="Gene3D" id="1.10.287.1490">
    <property type="match status" value="1"/>
</dbReference>
<evidence type="ECO:0000313" key="9">
    <source>
        <dbReference type="Proteomes" id="UP000748752"/>
    </source>
</evidence>
<keyword evidence="9" id="KW-1185">Reference proteome</keyword>
<feature type="compositionally biased region" description="Basic and acidic residues" evidence="5">
    <location>
        <begin position="162"/>
        <end position="173"/>
    </location>
</feature>
<sequence>MPGRALAGCLLLVMLLPLPAGFAQAPTADASAAGDNGGAGGEGAAAPATPSPEELLASLQQQLDGLDQGLKTLEEQIALNREEIAGQSERLDAEMKRMDPIAVRLDSLSQRLEQTQKMLEEHETRIEDNSVRLFETLMGIDDTEQSVAALRAQLQRLERNVQARAAREADDRPGAGAAAGAPDARQEGGAALLPFALGLLLPAGILLYPAARARRAQPSRGPPAASTPPGTLESGAGNAAPAAGLLLALTGAVLGFALVGIGIRDGASLGGILGAPFAFLPQLLALSPEARLPVVAEPLLARLPLVAAMALLAAVTVGSRLTALGGLLVGLAVGALLLPLFGHWSGAGAASGDPAPGWLAGLGFTDTGAVAGTALVGGGAALGLAFGMGRARAGPPRERLAGGLGREPALPVVAVLLIWIGWLEPRIAATPEAGVALVLASWAAAAGALLVATLFSALLRGDAERWDGLPAALLAGILAAPAAAASGLAVPLIFGALVALLHGLLARALQGGDTHRELAAAFAVAGLAAALAPALVGPDGFLFAPVAEDLPVQALGAGVALVVGVGGGLCLGLLLRLLPGLLSRRPADAVTERAPQAAAATAA</sequence>
<dbReference type="Proteomes" id="UP000748752">
    <property type="component" value="Unassembled WGS sequence"/>
</dbReference>
<proteinExistence type="predicted"/>
<feature type="signal peptide" evidence="7">
    <location>
        <begin position="1"/>
        <end position="25"/>
    </location>
</feature>
<comment type="caution">
    <text evidence="8">The sequence shown here is derived from an EMBL/GenBank/DDBJ whole genome shotgun (WGS) entry which is preliminary data.</text>
</comment>
<feature type="transmembrane region" description="Helical" evidence="6">
    <location>
        <begin position="435"/>
        <end position="458"/>
    </location>
</feature>
<evidence type="ECO:0000256" key="6">
    <source>
        <dbReference type="SAM" id="Phobius"/>
    </source>
</evidence>
<name>A0ABS1CP58_9GAMM</name>
<gene>
    <name evidence="8" type="ORF">CKO31_23870</name>
</gene>
<keyword evidence="3 6" id="KW-1133">Transmembrane helix</keyword>
<feature type="transmembrane region" description="Helical" evidence="6">
    <location>
        <begin position="299"/>
        <end position="317"/>
    </location>
</feature>
<feature type="transmembrane region" description="Helical" evidence="6">
    <location>
        <begin position="358"/>
        <end position="388"/>
    </location>
</feature>
<dbReference type="SUPFAM" id="SSF111352">
    <property type="entry name" value="Ammonium transporter"/>
    <property type="match status" value="1"/>
</dbReference>
<evidence type="ECO:0000313" key="8">
    <source>
        <dbReference type="EMBL" id="MBK1633724.1"/>
    </source>
</evidence>
<evidence type="ECO:0008006" key="10">
    <source>
        <dbReference type="Google" id="ProtNLM"/>
    </source>
</evidence>